<evidence type="ECO:0000256" key="5">
    <source>
        <dbReference type="ARBA" id="ARBA00023239"/>
    </source>
</evidence>
<dbReference type="GO" id="GO:0008932">
    <property type="term" value="F:lytic endotransglycosylase activity"/>
    <property type="evidence" value="ECO:0007669"/>
    <property type="project" value="UniProtKB-UniRule"/>
</dbReference>
<dbReference type="Pfam" id="PF02618">
    <property type="entry name" value="YceG"/>
    <property type="match status" value="1"/>
</dbReference>
<evidence type="ECO:0000256" key="2">
    <source>
        <dbReference type="ARBA" id="ARBA00022692"/>
    </source>
</evidence>
<name>A0A261ESY7_9BIFI</name>
<evidence type="ECO:0000256" key="8">
    <source>
        <dbReference type="SAM" id="MobiDB-lite"/>
    </source>
</evidence>
<keyword evidence="6 7" id="KW-0961">Cell wall biogenesis/degradation</keyword>
<evidence type="ECO:0000313" key="10">
    <source>
        <dbReference type="Proteomes" id="UP000216004"/>
    </source>
</evidence>
<dbReference type="GO" id="GO:0009252">
    <property type="term" value="P:peptidoglycan biosynthetic process"/>
    <property type="evidence" value="ECO:0007669"/>
    <property type="project" value="UniProtKB-UniRule"/>
</dbReference>
<dbReference type="NCBIfam" id="TIGR00247">
    <property type="entry name" value="endolytic transglycosylase MltG"/>
    <property type="match status" value="1"/>
</dbReference>
<dbReference type="Gene3D" id="3.30.1490.480">
    <property type="entry name" value="Endolytic murein transglycosylase"/>
    <property type="match status" value="1"/>
</dbReference>
<dbReference type="InterPro" id="IPR003770">
    <property type="entry name" value="MLTG-like"/>
</dbReference>
<dbReference type="PANTHER" id="PTHR30518:SF2">
    <property type="entry name" value="ENDOLYTIC MUREIN TRANSGLYCOSYLASE"/>
    <property type="match status" value="1"/>
</dbReference>
<evidence type="ECO:0000256" key="3">
    <source>
        <dbReference type="ARBA" id="ARBA00022989"/>
    </source>
</evidence>
<keyword evidence="4 7" id="KW-0472">Membrane</keyword>
<evidence type="ECO:0000256" key="7">
    <source>
        <dbReference type="HAMAP-Rule" id="MF_02065"/>
    </source>
</evidence>
<evidence type="ECO:0000256" key="4">
    <source>
        <dbReference type="ARBA" id="ARBA00023136"/>
    </source>
</evidence>
<proteinExistence type="inferred from homology"/>
<dbReference type="GO" id="GO:0005886">
    <property type="term" value="C:plasma membrane"/>
    <property type="evidence" value="ECO:0007669"/>
    <property type="project" value="UniProtKB-SubCell"/>
</dbReference>
<dbReference type="GO" id="GO:0071555">
    <property type="term" value="P:cell wall organization"/>
    <property type="evidence" value="ECO:0007669"/>
    <property type="project" value="UniProtKB-KW"/>
</dbReference>
<keyword evidence="1 7" id="KW-1003">Cell membrane</keyword>
<evidence type="ECO:0000256" key="1">
    <source>
        <dbReference type="ARBA" id="ARBA00022475"/>
    </source>
</evidence>
<keyword evidence="3 7" id="KW-1133">Transmembrane helix</keyword>
<feature type="site" description="Important for catalytic activity" evidence="7">
    <location>
        <position position="273"/>
    </location>
</feature>
<dbReference type="PANTHER" id="PTHR30518">
    <property type="entry name" value="ENDOLYTIC MUREIN TRANSGLYCOSYLASE"/>
    <property type="match status" value="1"/>
</dbReference>
<reference evidence="9 10" key="1">
    <citation type="journal article" date="2017" name="BMC Genomics">
        <title>Comparative genomic and phylogenomic analyses of the Bifidobacteriaceae family.</title>
        <authorList>
            <person name="Lugli G.A."/>
            <person name="Milani C."/>
            <person name="Turroni F."/>
            <person name="Duranti S."/>
            <person name="Mancabelli L."/>
            <person name="Mangifesta M."/>
            <person name="Ferrario C."/>
            <person name="Modesto M."/>
            <person name="Mattarelli P."/>
            <person name="Jiri K."/>
            <person name="van Sinderen D."/>
            <person name="Ventura M."/>
        </authorList>
    </citation>
    <scope>NUCLEOTIDE SEQUENCE [LARGE SCALE GENOMIC DNA]</scope>
    <source>
        <strain evidence="9 10">DSM 22924</strain>
    </source>
</reference>
<keyword evidence="2 7" id="KW-0812">Transmembrane</keyword>
<organism evidence="9 10">
    <name type="scientific">Bombiscardovia coagulans</name>
    <dbReference type="NCBI Taxonomy" id="686666"/>
    <lineage>
        <taxon>Bacteria</taxon>
        <taxon>Bacillati</taxon>
        <taxon>Actinomycetota</taxon>
        <taxon>Actinomycetes</taxon>
        <taxon>Bifidobacteriales</taxon>
        <taxon>Bifidobacteriaceae</taxon>
        <taxon>Bombiscardovia</taxon>
    </lineage>
</organism>
<gene>
    <name evidence="7" type="primary">mltG</name>
    <name evidence="9" type="ORF">BOCO_0487</name>
</gene>
<accession>A0A261ESY7</accession>
<comment type="similarity">
    <text evidence="7">Belongs to the transglycosylase MltG family.</text>
</comment>
<dbReference type="RefSeq" id="WP_094722517.1">
    <property type="nucleotide sequence ID" value="NZ_MWWS01000004.1"/>
</dbReference>
<dbReference type="AlphaFoldDB" id="A0A261ESY7"/>
<sequence>MADDLQDFFDASDQWLETADHASSVPPPPPSQRSRRQIRQDREQSRRKKVIELWAAIAAVIVVIACVIVVSNYAGKLSHRIQATKSTVADWPGPGNGSVEFSVQSGQGADIIAHNLTQAEVVKSSQAFVQALENEGAAGKIQPGTFQLKKHMKAADVVTILTNPKNASGFLEVRAGDRSRDVIERAALISGVSKADFEAIVNNHGSGILPSEAHGSFEGWMEPGSYNVKEMKSARTILQTLVDKRIEKLNSLGVAQGEERERILNIASITEAEVNRPEYYGKVVRVIDNRLQKGMTLGMDSTVAYSKNVSALKLTNDMLNDSSDPYNTRVRQGLPPTPIGNAGDLAIRAASNPEPGDWIYFVTVNLTSGETKFTSSEGEFNEYVKEYKKWESEHSTY</sequence>
<protein>
    <recommendedName>
        <fullName evidence="7">Endolytic murein transglycosylase</fullName>
        <ecNumber evidence="7">4.2.2.29</ecNumber>
    </recommendedName>
    <alternativeName>
        <fullName evidence="7">Peptidoglycan lytic transglycosylase</fullName>
    </alternativeName>
    <alternativeName>
        <fullName evidence="7">Peptidoglycan polymerization terminase</fullName>
    </alternativeName>
</protein>
<feature type="region of interest" description="Disordered" evidence="8">
    <location>
        <begin position="17"/>
        <end position="42"/>
    </location>
</feature>
<dbReference type="HAMAP" id="MF_02065">
    <property type="entry name" value="MltG"/>
    <property type="match status" value="1"/>
</dbReference>
<comment type="subcellular location">
    <subcellularLocation>
        <location evidence="7">Cell membrane</location>
        <topology evidence="7">Single-pass membrane protein</topology>
    </subcellularLocation>
</comment>
<keyword evidence="5 7" id="KW-0456">Lyase</keyword>
<comment type="function">
    <text evidence="7">Functions as a peptidoglycan terminase that cleaves nascent peptidoglycan strands endolytically to terminate their elongation.</text>
</comment>
<dbReference type="EC" id="4.2.2.29" evidence="7"/>
<dbReference type="OrthoDB" id="9814591at2"/>
<evidence type="ECO:0000313" key="9">
    <source>
        <dbReference type="EMBL" id="OZG49970.1"/>
    </source>
</evidence>
<comment type="caution">
    <text evidence="9">The sequence shown here is derived from an EMBL/GenBank/DDBJ whole genome shotgun (WGS) entry which is preliminary data.</text>
</comment>
<feature type="transmembrane region" description="Helical" evidence="7">
    <location>
        <begin position="53"/>
        <end position="74"/>
    </location>
</feature>
<evidence type="ECO:0000256" key="6">
    <source>
        <dbReference type="ARBA" id="ARBA00023316"/>
    </source>
</evidence>
<dbReference type="EMBL" id="MWWS01000004">
    <property type="protein sequence ID" value="OZG49970.1"/>
    <property type="molecule type" value="Genomic_DNA"/>
</dbReference>
<keyword evidence="10" id="KW-1185">Reference proteome</keyword>
<dbReference type="Proteomes" id="UP000216004">
    <property type="component" value="Unassembled WGS sequence"/>
</dbReference>
<comment type="catalytic activity">
    <reaction evidence="7">
        <text>a peptidoglycan chain = a peptidoglycan chain with N-acetyl-1,6-anhydromuramyl-[peptide] at the reducing end + a peptidoglycan chain with N-acetylglucosamine at the non-reducing end.</text>
        <dbReference type="EC" id="4.2.2.29"/>
    </reaction>
</comment>